<evidence type="ECO:0000256" key="3">
    <source>
        <dbReference type="SAM" id="Phobius"/>
    </source>
</evidence>
<name>A0A4Q7YJG8_9GAMM</name>
<evidence type="ECO:0000256" key="1">
    <source>
        <dbReference type="SAM" id="Coils"/>
    </source>
</evidence>
<reference evidence="4 5" key="1">
    <citation type="submission" date="2019-02" db="EMBL/GenBank/DDBJ databases">
        <title>Genomic Encyclopedia of Type Strains, Phase IV (KMG-IV): sequencing the most valuable type-strain genomes for metagenomic binning, comparative biology and taxonomic classification.</title>
        <authorList>
            <person name="Goeker M."/>
        </authorList>
    </citation>
    <scope>NUCLEOTIDE SEQUENCE [LARGE SCALE GENOMIC DNA]</scope>
    <source>
        <strain evidence="4 5">DSM 105135</strain>
    </source>
</reference>
<gene>
    <name evidence="4" type="ORF">EV700_3227</name>
</gene>
<feature type="coiled-coil region" evidence="1">
    <location>
        <begin position="86"/>
        <end position="128"/>
    </location>
</feature>
<feature type="region of interest" description="Disordered" evidence="2">
    <location>
        <begin position="137"/>
        <end position="176"/>
    </location>
</feature>
<organism evidence="4 5">
    <name type="scientific">Fluviicoccus keumensis</name>
    <dbReference type="NCBI Taxonomy" id="1435465"/>
    <lineage>
        <taxon>Bacteria</taxon>
        <taxon>Pseudomonadati</taxon>
        <taxon>Pseudomonadota</taxon>
        <taxon>Gammaproteobacteria</taxon>
        <taxon>Moraxellales</taxon>
        <taxon>Moraxellaceae</taxon>
        <taxon>Fluviicoccus</taxon>
    </lineage>
</organism>
<keyword evidence="3" id="KW-1133">Transmembrane helix</keyword>
<keyword evidence="1" id="KW-0175">Coiled coil</keyword>
<keyword evidence="3" id="KW-0812">Transmembrane</keyword>
<keyword evidence="5" id="KW-1185">Reference proteome</keyword>
<dbReference type="EMBL" id="SHKX01000017">
    <property type="protein sequence ID" value="RZU36761.1"/>
    <property type="molecule type" value="Genomic_DNA"/>
</dbReference>
<dbReference type="OrthoDB" id="15544at2"/>
<sequence>MANALKDKWNSFEPETRRKLLFAGIAAGAVGFVLIAGPSADKKVAQEEKERQIQTTQLVTGTPPEPTIDDLRAENAALQQAMTSDFNKQQKELTDAKVAAQQTQEEAARLLQQQNSDLATQLDTMQQELRLLKMSNGRTSESNSIALPPLPELGDSTLPDFPGSPSGSDAATKPTKPVNTLTYIRKEENANGNPSSLSPELLKPVPAASEAPAFANYLTTGSIIEGVLLNGMDAPAELQGQKNPVPTTIRVKAEAILPNRYRQDIRECFITASGFGELSTERARLRTERIACISKDGKVMDSKLSGYVIGEDGKVGVRGRVVTKQGALIGKTILASFLGQLGEGLAPSPVSSLNLSGSGTTQFQQPNLKDLATSGGYRGAANAMNEVAQFYLDLAKQMFPVIEIDAGRHVSIILIEGVGLSS</sequence>
<dbReference type="InterPro" id="IPR005498">
    <property type="entry name" value="T4SS_VirB10/TraB/TrbI"/>
</dbReference>
<keyword evidence="3" id="KW-0472">Membrane</keyword>
<evidence type="ECO:0000313" key="5">
    <source>
        <dbReference type="Proteomes" id="UP000292423"/>
    </source>
</evidence>
<evidence type="ECO:0000256" key="2">
    <source>
        <dbReference type="SAM" id="MobiDB-lite"/>
    </source>
</evidence>
<comment type="caution">
    <text evidence="4">The sequence shown here is derived from an EMBL/GenBank/DDBJ whole genome shotgun (WGS) entry which is preliminary data.</text>
</comment>
<dbReference type="Pfam" id="PF03743">
    <property type="entry name" value="TrbI"/>
    <property type="match status" value="1"/>
</dbReference>
<evidence type="ECO:0000313" key="4">
    <source>
        <dbReference type="EMBL" id="RZU36761.1"/>
    </source>
</evidence>
<proteinExistence type="predicted"/>
<dbReference type="Proteomes" id="UP000292423">
    <property type="component" value="Unassembled WGS sequence"/>
</dbReference>
<feature type="transmembrane region" description="Helical" evidence="3">
    <location>
        <begin position="20"/>
        <end position="40"/>
    </location>
</feature>
<dbReference type="RefSeq" id="WP_130415713.1">
    <property type="nucleotide sequence ID" value="NZ_SHKX01000017.1"/>
</dbReference>
<dbReference type="CDD" id="cd16430">
    <property type="entry name" value="TraB"/>
    <property type="match status" value="1"/>
</dbReference>
<protein>
    <submittedName>
        <fullName evidence="4">Conjugal transfer pilus assembly protein TraB</fullName>
    </submittedName>
</protein>
<dbReference type="AlphaFoldDB" id="A0A4Q7YJG8"/>
<accession>A0A4Q7YJG8</accession>